<feature type="compositionally biased region" description="Low complexity" evidence="4">
    <location>
        <begin position="803"/>
        <end position="816"/>
    </location>
</feature>
<dbReference type="Pfam" id="PF16755">
    <property type="entry name" value="Beta-prop_NUP159_NUP214"/>
    <property type="match status" value="1"/>
</dbReference>
<dbReference type="InterPro" id="IPR015943">
    <property type="entry name" value="WD40/YVTN_repeat-like_dom_sf"/>
</dbReference>
<feature type="compositionally biased region" description="Acidic residues" evidence="4">
    <location>
        <begin position="786"/>
        <end position="795"/>
    </location>
</feature>
<feature type="region of interest" description="Disordered" evidence="4">
    <location>
        <begin position="769"/>
        <end position="825"/>
    </location>
</feature>
<feature type="region of interest" description="Disordered" evidence="4">
    <location>
        <begin position="888"/>
        <end position="909"/>
    </location>
</feature>
<proteinExistence type="predicted"/>
<keyword evidence="3" id="KW-0539">Nucleus</keyword>
<dbReference type="PANTHER" id="PTHR34418:SF3">
    <property type="entry name" value="NUCLEAR PORE COMPLEX PROTEIN NUP214"/>
    <property type="match status" value="1"/>
</dbReference>
<dbReference type="PANTHER" id="PTHR34418">
    <property type="entry name" value="NUCLEAR PORE COMPLEX PROTEIN NUP214 ISOFORM X1"/>
    <property type="match status" value="1"/>
</dbReference>
<comment type="caution">
    <text evidence="6">The sequence shown here is derived from an EMBL/GenBank/DDBJ whole genome shotgun (WGS) entry which is preliminary data.</text>
</comment>
<evidence type="ECO:0000256" key="1">
    <source>
        <dbReference type="ARBA" id="ARBA00004123"/>
    </source>
</evidence>
<dbReference type="AlphaFoldDB" id="A0AAV6HTP1"/>
<feature type="region of interest" description="Disordered" evidence="4">
    <location>
        <begin position="402"/>
        <end position="432"/>
    </location>
</feature>
<feature type="region of interest" description="Disordered" evidence="4">
    <location>
        <begin position="1109"/>
        <end position="1130"/>
    </location>
</feature>
<dbReference type="InterPro" id="IPR044694">
    <property type="entry name" value="NUP214"/>
</dbReference>
<dbReference type="Gene3D" id="2.130.10.10">
    <property type="entry name" value="YVTN repeat-like/Quinoprotein amine dehydrogenase"/>
    <property type="match status" value="1"/>
</dbReference>
<dbReference type="GO" id="GO:0017056">
    <property type="term" value="F:structural constituent of nuclear pore"/>
    <property type="evidence" value="ECO:0007669"/>
    <property type="project" value="InterPro"/>
</dbReference>
<name>A0AAV6HTP1_9ERIC</name>
<dbReference type="GO" id="GO:0005634">
    <property type="term" value="C:nucleus"/>
    <property type="evidence" value="ECO:0007669"/>
    <property type="project" value="UniProtKB-SubCell"/>
</dbReference>
<evidence type="ECO:0000259" key="5">
    <source>
        <dbReference type="Pfam" id="PF16755"/>
    </source>
</evidence>
<feature type="compositionally biased region" description="Low complexity" evidence="4">
    <location>
        <begin position="769"/>
        <end position="780"/>
    </location>
</feature>
<protein>
    <recommendedName>
        <fullName evidence="5">Nucleoporin Nup159/Nup146 N-terminal domain-containing protein</fullName>
    </recommendedName>
</protein>
<dbReference type="InterPro" id="IPR039462">
    <property type="entry name" value="Nup159/Nup146_N"/>
</dbReference>
<comment type="subcellular location">
    <subcellularLocation>
        <location evidence="1">Nucleus</location>
    </subcellularLocation>
</comment>
<sequence length="1130" mass="116738">MAATEDNSIILRVDDEVEGERTGSDDYCFFGIGEAVPIKPGDDAEFDPQNPPSKPLSVSERFGLIFVSHSTGFCVARTKDIIDSAKEIAEKGSGSSIKELSVVDVPIGQVYILALSADSSTLAACIDGKIHFFSVASFLNKDQSPFFSCSLDDSSCVKDMQWTKKLENYYAVLSNHGNLYYGAGQDPLKNVMDDVDAFDWSLKGNLVAVARKNTLSIMSLKLKEKVCISLSFDSWIGDLNFVVKGTLVDFCLNISVTIDCHLFDVDLTFHLSSHTKTLGLYKPAMPAQCTGIYENELAITANRKSTDQHIVLFGWSLDDRKEAAVIDIVRDTLCPKIALQGNGDNNIVLGLCVDRISQNEKVEVQLGAEYKELSPFCILLCLSLDGKLFMYQVASVTGPSVPPDNVSLLSDEEDDTPTLVSSEDGKPSTSGGLVSKSVQVGLGLGFQSQGVDKKELLMKEGNGIPVTNAPMRPVNSERLETLGQQKFLVTKVDQDTVGQQSLLSAPQGPYFGHLSPKTSYLEEPGPVVMDFSKEETKKLPDRGIMTGVLMEDFPDLIKSNPPSLRVSDLEVSRVSPKVDIIDMLQKVSVPNFATDGSAAKQIKELSAEVTKLKWLLEEKEKLSVSEQPVPRSSWKDKAEGKIWVVKQGQGSIPAEVIATNPNLCVAPSANVVVNSVVGEGLISVSGSSSSIAGLHSVDLDTSVVLGNGTDVVKGSSLVGIGPSSPVVVPMSASKPSFDGMANHTMNAALNSKPGLSFATDVSAALLSMSGSASGGKSESANVAVTQEDEMDEEAPETSQTNELTLGSLGSFGIGSSPNPTPGKPNPFGWAFGSVVSTPASSPFSMTVPTGELFRPASFSFQSPQPFQPSQLTNFGALSGGLSMGTTPQISAAGSGFGQPAQPGSGQQALGSVLGAFGQSRQLGGVGPRTSPSSASGFSGGLISSPSTGGFASSTGGGFAGAASPGGGFAAAASAGGGFATAASAGGGFSGGRFGGITAAGGGFAAFASAGSGFAGAASAGGGFNGGGFGGITAAGGGFGAPASAGGGFAGAASGSGFPSSGRAPFLPTSFPAHNQRRLYFWLTLAFIRYIEGGGFGAFNSQQGSGGFSAFGSSAGGTGRPPSPLFTQMRK</sequence>
<dbReference type="SUPFAM" id="SSF117289">
    <property type="entry name" value="Nucleoporin domain"/>
    <property type="match status" value="1"/>
</dbReference>
<evidence type="ECO:0000256" key="2">
    <source>
        <dbReference type="ARBA" id="ARBA00022448"/>
    </source>
</evidence>
<accession>A0AAV6HTP1</accession>
<feature type="compositionally biased region" description="Low complexity" evidence="4">
    <location>
        <begin position="890"/>
        <end position="909"/>
    </location>
</feature>
<evidence type="ECO:0000313" key="6">
    <source>
        <dbReference type="EMBL" id="KAG5517369.1"/>
    </source>
</evidence>
<dbReference type="Proteomes" id="UP000823749">
    <property type="component" value="Chromosome 13"/>
</dbReference>
<evidence type="ECO:0000313" key="7">
    <source>
        <dbReference type="Proteomes" id="UP000823749"/>
    </source>
</evidence>
<keyword evidence="7" id="KW-1185">Reference proteome</keyword>
<evidence type="ECO:0000256" key="4">
    <source>
        <dbReference type="SAM" id="MobiDB-lite"/>
    </source>
</evidence>
<feature type="domain" description="Nucleoporin Nup159/Nup146 N-terminal" evidence="5">
    <location>
        <begin position="53"/>
        <end position="225"/>
    </location>
</feature>
<dbReference type="GO" id="GO:0006405">
    <property type="term" value="P:RNA export from nucleus"/>
    <property type="evidence" value="ECO:0007669"/>
    <property type="project" value="InterPro"/>
</dbReference>
<keyword evidence="2" id="KW-0813">Transport</keyword>
<dbReference type="EMBL" id="JACTNZ010000013">
    <property type="protein sequence ID" value="KAG5517369.1"/>
    <property type="molecule type" value="Genomic_DNA"/>
</dbReference>
<gene>
    <name evidence="6" type="ORF">RHGRI_037947</name>
</gene>
<feature type="compositionally biased region" description="Gly residues" evidence="4">
    <location>
        <begin position="1109"/>
        <end position="1118"/>
    </location>
</feature>
<reference evidence="6 7" key="1">
    <citation type="submission" date="2020-08" db="EMBL/GenBank/DDBJ databases">
        <title>Plant Genome Project.</title>
        <authorList>
            <person name="Zhang R.-G."/>
        </authorList>
    </citation>
    <scope>NUCLEOTIDE SEQUENCE [LARGE SCALE GENOMIC DNA]</scope>
    <source>
        <strain evidence="6">WSP0</strain>
        <tissue evidence="6">Leaf</tissue>
    </source>
</reference>
<evidence type="ECO:0000256" key="3">
    <source>
        <dbReference type="ARBA" id="ARBA00023242"/>
    </source>
</evidence>
<organism evidence="6 7">
    <name type="scientific">Rhododendron griersonianum</name>
    <dbReference type="NCBI Taxonomy" id="479676"/>
    <lineage>
        <taxon>Eukaryota</taxon>
        <taxon>Viridiplantae</taxon>
        <taxon>Streptophyta</taxon>
        <taxon>Embryophyta</taxon>
        <taxon>Tracheophyta</taxon>
        <taxon>Spermatophyta</taxon>
        <taxon>Magnoliopsida</taxon>
        <taxon>eudicotyledons</taxon>
        <taxon>Gunneridae</taxon>
        <taxon>Pentapetalae</taxon>
        <taxon>asterids</taxon>
        <taxon>Ericales</taxon>
        <taxon>Ericaceae</taxon>
        <taxon>Ericoideae</taxon>
        <taxon>Rhodoreae</taxon>
        <taxon>Rhododendron</taxon>
    </lineage>
</organism>